<protein>
    <submittedName>
        <fullName evidence="2">Uncharacterized protein</fullName>
    </submittedName>
</protein>
<evidence type="ECO:0000313" key="2">
    <source>
        <dbReference type="EMBL" id="PSN67607.1"/>
    </source>
</evidence>
<dbReference type="EMBL" id="KZ678134">
    <property type="protein sequence ID" value="PSN67607.1"/>
    <property type="molecule type" value="Genomic_DNA"/>
</dbReference>
<evidence type="ECO:0000256" key="1">
    <source>
        <dbReference type="SAM" id="MobiDB-lite"/>
    </source>
</evidence>
<accession>A0A2T2NQ92</accession>
<organism evidence="2 3">
    <name type="scientific">Corynespora cassiicola Philippines</name>
    <dbReference type="NCBI Taxonomy" id="1448308"/>
    <lineage>
        <taxon>Eukaryota</taxon>
        <taxon>Fungi</taxon>
        <taxon>Dikarya</taxon>
        <taxon>Ascomycota</taxon>
        <taxon>Pezizomycotina</taxon>
        <taxon>Dothideomycetes</taxon>
        <taxon>Pleosporomycetidae</taxon>
        <taxon>Pleosporales</taxon>
        <taxon>Corynesporascaceae</taxon>
        <taxon>Corynespora</taxon>
    </lineage>
</organism>
<sequence>MDFSTTQLDRQRQELAGMIKTQSLGPEGHESDLVRDGNTSYHESECYIKQLSQRLKAAQELEAAQWREATRRLETAASNVAPTTEENAKSTSRISTHLVFQRLRALPRELRDAIYEHIVVLPYGIVFAPDWKFHWPSGALYYVDGYEDPIPELLHLEEHVREAMGKDIYHEIITAFYQLNTFSLPDFAYFREFFETDPHGTGIVPGALVRSVEIVLNWRYLVRDSGRFDCCSGYLIMRGDEPNPTSPEEACAIISAILETFVPQERRKLLTITLTVPCVRYELPHNPLVVLGNLVLTLKEMGFHIYVMCAEVDEMCVRWKLHEKCYQWPGNDWTHLFDVSKEEWDERVRKKEIFKRRYKMSNIRGKTGVFRYMKYAMNPIIVQPLAFELHFPALFTSATIGIATRLDSTSSGVQSLTDRSSPSPFAVTSMVPAAILFALELWSI</sequence>
<proteinExistence type="predicted"/>
<gene>
    <name evidence="2" type="ORF">BS50DRAFT_346368</name>
</gene>
<dbReference type="AlphaFoldDB" id="A0A2T2NQ92"/>
<evidence type="ECO:0000313" key="3">
    <source>
        <dbReference type="Proteomes" id="UP000240883"/>
    </source>
</evidence>
<feature type="region of interest" description="Disordered" evidence="1">
    <location>
        <begin position="18"/>
        <end position="37"/>
    </location>
</feature>
<reference evidence="2 3" key="1">
    <citation type="journal article" date="2018" name="Front. Microbiol.">
        <title>Genome-Wide Analysis of Corynespora cassiicola Leaf Fall Disease Putative Effectors.</title>
        <authorList>
            <person name="Lopez D."/>
            <person name="Ribeiro S."/>
            <person name="Label P."/>
            <person name="Fumanal B."/>
            <person name="Venisse J.S."/>
            <person name="Kohler A."/>
            <person name="de Oliveira R.R."/>
            <person name="Labutti K."/>
            <person name="Lipzen A."/>
            <person name="Lail K."/>
            <person name="Bauer D."/>
            <person name="Ohm R.A."/>
            <person name="Barry K.W."/>
            <person name="Spatafora J."/>
            <person name="Grigoriev I.V."/>
            <person name="Martin F.M."/>
            <person name="Pujade-Renaud V."/>
        </authorList>
    </citation>
    <scope>NUCLEOTIDE SEQUENCE [LARGE SCALE GENOMIC DNA]</scope>
    <source>
        <strain evidence="2 3">Philippines</strain>
    </source>
</reference>
<dbReference type="Proteomes" id="UP000240883">
    <property type="component" value="Unassembled WGS sequence"/>
</dbReference>
<name>A0A2T2NQ92_CORCC</name>
<keyword evidence="3" id="KW-1185">Reference proteome</keyword>
<dbReference type="OrthoDB" id="3795413at2759"/>